<keyword evidence="3 6" id="KW-0418">Kinase</keyword>
<evidence type="ECO:0000313" key="6">
    <source>
        <dbReference type="EMBL" id="ORY44257.1"/>
    </source>
</evidence>
<dbReference type="AlphaFoldDB" id="A0A1Y2CBI3"/>
<dbReference type="SUPFAM" id="SSF56112">
    <property type="entry name" value="Protein kinase-like (PK-like)"/>
    <property type="match status" value="1"/>
</dbReference>
<feature type="domain" description="Protein kinase" evidence="5">
    <location>
        <begin position="1"/>
        <end position="211"/>
    </location>
</feature>
<gene>
    <name evidence="6" type="ORF">LY90DRAFT_342239</name>
</gene>
<comment type="caution">
    <text evidence="6">The sequence shown here is derived from an EMBL/GenBank/DDBJ whole genome shotgun (WGS) entry which is preliminary data.</text>
</comment>
<feature type="non-terminal residue" evidence="6">
    <location>
        <position position="211"/>
    </location>
</feature>
<organism evidence="6 7">
    <name type="scientific">Neocallimastix californiae</name>
    <dbReference type="NCBI Taxonomy" id="1754190"/>
    <lineage>
        <taxon>Eukaryota</taxon>
        <taxon>Fungi</taxon>
        <taxon>Fungi incertae sedis</taxon>
        <taxon>Chytridiomycota</taxon>
        <taxon>Chytridiomycota incertae sedis</taxon>
        <taxon>Neocallimastigomycetes</taxon>
        <taxon>Neocallimastigales</taxon>
        <taxon>Neocallimastigaceae</taxon>
        <taxon>Neocallimastix</taxon>
    </lineage>
</organism>
<dbReference type="GO" id="GO:0004674">
    <property type="term" value="F:protein serine/threonine kinase activity"/>
    <property type="evidence" value="ECO:0007669"/>
    <property type="project" value="TreeGrafter"/>
</dbReference>
<evidence type="ECO:0000256" key="3">
    <source>
        <dbReference type="ARBA" id="ARBA00022777"/>
    </source>
</evidence>
<keyword evidence="1" id="KW-0808">Transferase</keyword>
<name>A0A1Y2CBI3_9FUNG</name>
<evidence type="ECO:0000256" key="1">
    <source>
        <dbReference type="ARBA" id="ARBA00022679"/>
    </source>
</evidence>
<dbReference type="Gene3D" id="1.10.510.10">
    <property type="entry name" value="Transferase(Phosphotransferase) domain 1"/>
    <property type="match status" value="1"/>
</dbReference>
<dbReference type="PRINTS" id="PR00109">
    <property type="entry name" value="TYRKINASE"/>
</dbReference>
<evidence type="ECO:0000256" key="2">
    <source>
        <dbReference type="ARBA" id="ARBA00022741"/>
    </source>
</evidence>
<dbReference type="OrthoDB" id="2146423at2759"/>
<protein>
    <submittedName>
        <fullName evidence="6">Kinase-like protein</fullName>
    </submittedName>
</protein>
<keyword evidence="7" id="KW-1185">Reference proteome</keyword>
<dbReference type="EMBL" id="MCOG01000114">
    <property type="protein sequence ID" value="ORY44257.1"/>
    <property type="molecule type" value="Genomic_DNA"/>
</dbReference>
<proteinExistence type="predicted"/>
<dbReference type="InterPro" id="IPR001245">
    <property type="entry name" value="Ser-Thr/Tyr_kinase_cat_dom"/>
</dbReference>
<dbReference type="STRING" id="1754190.A0A1Y2CBI3"/>
<dbReference type="PROSITE" id="PS50011">
    <property type="entry name" value="PROTEIN_KINASE_DOM"/>
    <property type="match status" value="1"/>
</dbReference>
<dbReference type="PANTHER" id="PTHR44329">
    <property type="entry name" value="SERINE/THREONINE-PROTEIN KINASE TNNI3K-RELATED"/>
    <property type="match status" value="1"/>
</dbReference>
<evidence type="ECO:0000313" key="7">
    <source>
        <dbReference type="Proteomes" id="UP000193920"/>
    </source>
</evidence>
<evidence type="ECO:0000259" key="5">
    <source>
        <dbReference type="PROSITE" id="PS50011"/>
    </source>
</evidence>
<feature type="non-terminal residue" evidence="6">
    <location>
        <position position="1"/>
    </location>
</feature>
<sequence length="211" mass="24478">IWSNMQHKNVLPLLGANLAIPQPYIVNPFLSNGNVMDYIKMNEVDLVQRVNLIRDICKGLLFLHQHGIVHGDLRGNHVLVDENKHVKLTEYGIAQVQANVNKNFLSNSNSSVVINYNCWTAPELFIRNEIPTFESDVYSFGMLCYEILYGGQPFEYRDILELKENVCIYKIRPQRSKLSISCPDWLWNLMTECWSTESKERKSLEEVMKIL</sequence>
<keyword evidence="2" id="KW-0547">Nucleotide-binding</keyword>
<dbReference type="InterPro" id="IPR000719">
    <property type="entry name" value="Prot_kinase_dom"/>
</dbReference>
<reference evidence="6 7" key="1">
    <citation type="submission" date="2016-08" db="EMBL/GenBank/DDBJ databases">
        <title>A Parts List for Fungal Cellulosomes Revealed by Comparative Genomics.</title>
        <authorList>
            <consortium name="DOE Joint Genome Institute"/>
            <person name="Haitjema C.H."/>
            <person name="Gilmore S.P."/>
            <person name="Henske J.K."/>
            <person name="Solomon K.V."/>
            <person name="De Groot R."/>
            <person name="Kuo A."/>
            <person name="Mondo S.J."/>
            <person name="Salamov A.A."/>
            <person name="Labutti K."/>
            <person name="Zhao Z."/>
            <person name="Chiniquy J."/>
            <person name="Barry K."/>
            <person name="Brewer H.M."/>
            <person name="Purvine S.O."/>
            <person name="Wright A.T."/>
            <person name="Boxma B."/>
            <person name="Van Alen T."/>
            <person name="Hackstein J.H."/>
            <person name="Baker S.E."/>
            <person name="Grigoriev I.V."/>
            <person name="O'Malley M.A."/>
        </authorList>
    </citation>
    <scope>NUCLEOTIDE SEQUENCE [LARGE SCALE GENOMIC DNA]</scope>
    <source>
        <strain evidence="6 7">G1</strain>
    </source>
</reference>
<dbReference type="PANTHER" id="PTHR44329:SF288">
    <property type="entry name" value="MITOGEN-ACTIVATED PROTEIN KINASE KINASE KINASE 20"/>
    <property type="match status" value="1"/>
</dbReference>
<keyword evidence="4" id="KW-0067">ATP-binding</keyword>
<evidence type="ECO:0000256" key="4">
    <source>
        <dbReference type="ARBA" id="ARBA00022840"/>
    </source>
</evidence>
<dbReference type="GO" id="GO:0005524">
    <property type="term" value="F:ATP binding"/>
    <property type="evidence" value="ECO:0007669"/>
    <property type="project" value="UniProtKB-KW"/>
</dbReference>
<dbReference type="Pfam" id="PF07714">
    <property type="entry name" value="PK_Tyr_Ser-Thr"/>
    <property type="match status" value="1"/>
</dbReference>
<accession>A0A1Y2CBI3</accession>
<dbReference type="InterPro" id="IPR051681">
    <property type="entry name" value="Ser/Thr_Kinases-Pseudokinases"/>
</dbReference>
<dbReference type="Proteomes" id="UP000193920">
    <property type="component" value="Unassembled WGS sequence"/>
</dbReference>
<dbReference type="InterPro" id="IPR011009">
    <property type="entry name" value="Kinase-like_dom_sf"/>
</dbReference>